<reference evidence="2" key="1">
    <citation type="journal article" date="2020" name="Nature">
        <title>Giant virus diversity and host interactions through global metagenomics.</title>
        <authorList>
            <person name="Schulz F."/>
            <person name="Roux S."/>
            <person name="Paez-Espino D."/>
            <person name="Jungbluth S."/>
            <person name="Walsh D.A."/>
            <person name="Denef V.J."/>
            <person name="McMahon K.D."/>
            <person name="Konstantinidis K.T."/>
            <person name="Eloe-Fadrosh E.A."/>
            <person name="Kyrpides N.C."/>
            <person name="Woyke T."/>
        </authorList>
    </citation>
    <scope>NUCLEOTIDE SEQUENCE</scope>
    <source>
        <strain evidence="2">GVMAG-M-3300020169-51</strain>
    </source>
</reference>
<sequence length="196" mass="21744">MPRIKSRKSRKSRKGRRKRGGGAGCSLEDSNKMIIQNGGGFMDTITGAFSSVGSAITTAGSNVKSAASNTVNNAKRKVEETKNMVGDRVNNTLAAAKGDSPAPDAPVDPVTEVPVEDSEFASEVSPEPVMVGPPEAFAELESEEEERRKSLANLQPSVGGRRKRRRKTKRKSRRKRRKTKRRSKKRRKRRRTRRIK</sequence>
<name>A0A6C0BYB0_9ZZZZ</name>
<accession>A0A6C0BYB0</accession>
<feature type="region of interest" description="Disordered" evidence="1">
    <location>
        <begin position="92"/>
        <end position="196"/>
    </location>
</feature>
<feature type="region of interest" description="Disordered" evidence="1">
    <location>
        <begin position="1"/>
        <end position="27"/>
    </location>
</feature>
<dbReference type="EMBL" id="MN739295">
    <property type="protein sequence ID" value="QHS97425.1"/>
    <property type="molecule type" value="Genomic_DNA"/>
</dbReference>
<evidence type="ECO:0000256" key="1">
    <source>
        <dbReference type="SAM" id="MobiDB-lite"/>
    </source>
</evidence>
<feature type="compositionally biased region" description="Basic residues" evidence="1">
    <location>
        <begin position="1"/>
        <end position="20"/>
    </location>
</feature>
<evidence type="ECO:0000313" key="2">
    <source>
        <dbReference type="EMBL" id="QHS97425.1"/>
    </source>
</evidence>
<feature type="compositionally biased region" description="Low complexity" evidence="1">
    <location>
        <begin position="99"/>
        <end position="113"/>
    </location>
</feature>
<proteinExistence type="predicted"/>
<dbReference type="Gene3D" id="1.20.120.20">
    <property type="entry name" value="Apolipoprotein"/>
    <property type="match status" value="1"/>
</dbReference>
<feature type="compositionally biased region" description="Basic residues" evidence="1">
    <location>
        <begin position="160"/>
        <end position="196"/>
    </location>
</feature>
<protein>
    <submittedName>
        <fullName evidence="2">Uncharacterized protein</fullName>
    </submittedName>
</protein>
<organism evidence="2">
    <name type="scientific">viral metagenome</name>
    <dbReference type="NCBI Taxonomy" id="1070528"/>
    <lineage>
        <taxon>unclassified sequences</taxon>
        <taxon>metagenomes</taxon>
        <taxon>organismal metagenomes</taxon>
    </lineage>
</organism>
<dbReference type="AlphaFoldDB" id="A0A6C0BYB0"/>